<proteinExistence type="predicted"/>
<sequence length="92" mass="10183">MSRSQRPDQTTRRRVGDEDVRVRLWRSDPEFAARIEIDSEEPWVFGVDTEGIATPLTTAAATDTVCDPDIPGWVTEILVGLGVVDIQTRGDA</sequence>
<evidence type="ECO:0000313" key="1">
    <source>
        <dbReference type="EMBL" id="NLV10682.1"/>
    </source>
</evidence>
<organism evidence="1 2">
    <name type="scientific">Halomicrobium mukohataei</name>
    <dbReference type="NCBI Taxonomy" id="57705"/>
    <lineage>
        <taxon>Archaea</taxon>
        <taxon>Methanobacteriati</taxon>
        <taxon>Methanobacteriota</taxon>
        <taxon>Stenosarchaea group</taxon>
        <taxon>Halobacteria</taxon>
        <taxon>Halobacteriales</taxon>
        <taxon>Haloarculaceae</taxon>
        <taxon>Halomicrobium</taxon>
    </lineage>
</organism>
<dbReference type="Proteomes" id="UP000608662">
    <property type="component" value="Unassembled WGS sequence"/>
</dbReference>
<dbReference type="EMBL" id="WOYG01000001">
    <property type="protein sequence ID" value="NLV10682.1"/>
    <property type="molecule type" value="Genomic_DNA"/>
</dbReference>
<reference evidence="1" key="1">
    <citation type="submission" date="2019-12" db="EMBL/GenBank/DDBJ databases">
        <title>Whole-genome sequence of Halomicrobium mukohataei pws1.</title>
        <authorList>
            <person name="Verma D.K."/>
            <person name="Gopal K."/>
            <person name="Prasad E.S."/>
        </authorList>
    </citation>
    <scope>NUCLEOTIDE SEQUENCE</scope>
    <source>
        <strain evidence="1">Pws1</strain>
    </source>
</reference>
<comment type="caution">
    <text evidence="1">The sequence shown here is derived from an EMBL/GenBank/DDBJ whole genome shotgun (WGS) entry which is preliminary data.</text>
</comment>
<name>A0A847TXD8_9EURY</name>
<protein>
    <submittedName>
        <fullName evidence="1">Uncharacterized protein</fullName>
    </submittedName>
</protein>
<dbReference type="RefSeq" id="WP_170094353.1">
    <property type="nucleotide sequence ID" value="NZ_WOYG01000001.1"/>
</dbReference>
<gene>
    <name evidence="1" type="ORF">GOC74_12175</name>
</gene>
<evidence type="ECO:0000313" key="2">
    <source>
        <dbReference type="Proteomes" id="UP000608662"/>
    </source>
</evidence>
<accession>A0A847TXD8</accession>
<dbReference type="AlphaFoldDB" id="A0A847TXD8"/>